<dbReference type="VEuPathDB" id="FungiDB:Z518_04330"/>
<evidence type="ECO:0000313" key="3">
    <source>
        <dbReference type="Proteomes" id="UP000053617"/>
    </source>
</evidence>
<dbReference type="OrthoDB" id="5977668at2759"/>
<dbReference type="RefSeq" id="XP_013273490.1">
    <property type="nucleotide sequence ID" value="XM_013418036.1"/>
</dbReference>
<dbReference type="Gene3D" id="1.10.405.20">
    <property type="match status" value="1"/>
</dbReference>
<dbReference type="InterPro" id="IPR002937">
    <property type="entry name" value="Amino_oxidase"/>
</dbReference>
<feature type="domain" description="Amine oxidase" evidence="1">
    <location>
        <begin position="27"/>
        <end position="283"/>
    </location>
</feature>
<dbReference type="InterPro" id="IPR036188">
    <property type="entry name" value="FAD/NAD-bd_sf"/>
</dbReference>
<dbReference type="GO" id="GO:0016491">
    <property type="term" value="F:oxidoreductase activity"/>
    <property type="evidence" value="ECO:0007669"/>
    <property type="project" value="InterPro"/>
</dbReference>
<dbReference type="PANTHER" id="PTHR42923:SF17">
    <property type="entry name" value="AMINE OXIDASE DOMAIN-CONTAINING PROTEIN"/>
    <property type="match status" value="1"/>
</dbReference>
<proteinExistence type="predicted"/>
<dbReference type="Gene3D" id="3.50.50.60">
    <property type="entry name" value="FAD/NAD(P)-binding domain"/>
    <property type="match status" value="1"/>
</dbReference>
<organism evidence="2 3">
    <name type="scientific">Rhinocladiella mackenziei CBS 650.93</name>
    <dbReference type="NCBI Taxonomy" id="1442369"/>
    <lineage>
        <taxon>Eukaryota</taxon>
        <taxon>Fungi</taxon>
        <taxon>Dikarya</taxon>
        <taxon>Ascomycota</taxon>
        <taxon>Pezizomycotina</taxon>
        <taxon>Eurotiomycetes</taxon>
        <taxon>Chaetothyriomycetidae</taxon>
        <taxon>Chaetothyriales</taxon>
        <taxon>Herpotrichiellaceae</taxon>
        <taxon>Rhinocladiella</taxon>
    </lineage>
</organism>
<name>A0A0D2IKX7_9EURO</name>
<dbReference type="STRING" id="1442369.A0A0D2IKX7"/>
<dbReference type="PANTHER" id="PTHR42923">
    <property type="entry name" value="PROTOPORPHYRINOGEN OXIDASE"/>
    <property type="match status" value="1"/>
</dbReference>
<dbReference type="GeneID" id="25292401"/>
<dbReference type="Proteomes" id="UP000053617">
    <property type="component" value="Unassembled WGS sequence"/>
</dbReference>
<evidence type="ECO:0000259" key="1">
    <source>
        <dbReference type="Pfam" id="PF01593"/>
    </source>
</evidence>
<protein>
    <recommendedName>
        <fullName evidence="1">Amine oxidase domain-containing protein</fullName>
    </recommendedName>
</protein>
<dbReference type="HOGENOM" id="CLU_028123_2_1_1"/>
<dbReference type="InterPro" id="IPR050464">
    <property type="entry name" value="Zeta_carotene_desat/Oxidored"/>
</dbReference>
<dbReference type="SUPFAM" id="SSF51905">
    <property type="entry name" value="FAD/NAD(P)-binding domain"/>
    <property type="match status" value="1"/>
</dbReference>
<evidence type="ECO:0000313" key="2">
    <source>
        <dbReference type="EMBL" id="KIX06354.1"/>
    </source>
</evidence>
<keyword evidence="3" id="KW-1185">Reference proteome</keyword>
<accession>A0A0D2IKX7</accession>
<dbReference type="Pfam" id="PF01593">
    <property type="entry name" value="Amino_oxidase"/>
    <property type="match status" value="1"/>
</dbReference>
<gene>
    <name evidence="2" type="ORF">Z518_04330</name>
</gene>
<dbReference type="FunFam" id="1.10.405.20:FF:000001">
    <property type="entry name" value="Amine oxidase"/>
    <property type="match status" value="1"/>
</dbReference>
<sequence>MRKRVAVVGSGCSGIGALWALKISTDHEVHLFEAASRLGGHANTVTYEGPNGDEIEVDTGFIVMNTATYPNFISFLKELGIPTKKTDMTFSVSRDQGTFEWAGTSLSSIFAQKRNFFRPAIWRMIFDIVRFNEFALDLLHIEAEREAAARESIGDYLDREGYSQEFRDNYLIPMTAAVWSTSPDKCSLEFPAITLIRFMYNHHLLSTIAKRPDWLTIPGGSKQYIHAALKDFPRDRIHLKSEVTALSATERGPIALTVNGRDHEFDHVILATHGDQALKILQPVATKQEIDILSGFRTTRNVAVLHSDPSLMPKRRVAWSSWNYITESPFPPTGSQNISKVCLTYWMNLLQHIPENKYGPVLVTLNPLTMPDPRLAQGIWEYSHPQYNAAATRSQQLLPRIQNTRNISYCGAWTKYGFHEDGFSSGLSAAIHHLGAQLPFEFVDSTFSRGRRPTLTMTNYLRRLIILLVQIAISLMEKAWDKLTATIDRQVALRRKIA</sequence>
<dbReference type="EMBL" id="KN847477">
    <property type="protein sequence ID" value="KIX06354.1"/>
    <property type="molecule type" value="Genomic_DNA"/>
</dbReference>
<reference evidence="2 3" key="1">
    <citation type="submission" date="2015-01" db="EMBL/GenBank/DDBJ databases">
        <title>The Genome Sequence of Rhinocladiella mackenzie CBS 650.93.</title>
        <authorList>
            <consortium name="The Broad Institute Genomics Platform"/>
            <person name="Cuomo C."/>
            <person name="de Hoog S."/>
            <person name="Gorbushina A."/>
            <person name="Stielow B."/>
            <person name="Teixiera M."/>
            <person name="Abouelleil A."/>
            <person name="Chapman S.B."/>
            <person name="Priest M."/>
            <person name="Young S.K."/>
            <person name="Wortman J."/>
            <person name="Nusbaum C."/>
            <person name="Birren B."/>
        </authorList>
    </citation>
    <scope>NUCLEOTIDE SEQUENCE [LARGE SCALE GENOMIC DNA]</scope>
    <source>
        <strain evidence="2 3">CBS 650.93</strain>
    </source>
</reference>
<dbReference type="AlphaFoldDB" id="A0A0D2IKX7"/>
<dbReference type="Gene3D" id="3.30.70.1990">
    <property type="match status" value="1"/>
</dbReference>